<name>F9P8J6_STRCV</name>
<evidence type="ECO:0000256" key="1">
    <source>
        <dbReference type="SAM" id="Phobius"/>
    </source>
</evidence>
<gene>
    <name evidence="3" type="ORF">ANG5_0848</name>
    <name evidence="2" type="ORF">HMPREF1042_1551</name>
</gene>
<dbReference type="Proteomes" id="UP000016985">
    <property type="component" value="Unassembled WGS sequence"/>
</dbReference>
<evidence type="ECO:0000313" key="4">
    <source>
        <dbReference type="Proteomes" id="UP000003287"/>
    </source>
</evidence>
<keyword evidence="1" id="KW-0472">Membrane</keyword>
<dbReference type="EMBL" id="BASX01000005">
    <property type="protein sequence ID" value="GAD44320.1"/>
    <property type="molecule type" value="Genomic_DNA"/>
</dbReference>
<sequence length="60" mass="6600">MDPMIKKFLGTSWTISPDAVKSIFPSRQTTVAKASALCLGTILSSLIYHFLLYSSNAETF</sequence>
<reference evidence="3 5" key="2">
    <citation type="submission" date="2013-09" db="EMBL/GenBank/DDBJ databases">
        <title>Genome Sequences of seven clinical isolates and type strains of anginosus group streptococci.</title>
        <authorList>
            <person name="Maruyama F."/>
            <person name="Sakurai A."/>
            <person name="Ogura Y."/>
            <person name="Homma H."/>
            <person name="Takahashi N."/>
            <person name="Ohtsubo Y."/>
            <person name="Hoshino T."/>
            <person name="Okahashi N."/>
            <person name="Nakagawa I."/>
            <person name="Kimura S."/>
            <person name="Fujiwara T."/>
            <person name="Hayashi T."/>
            <person name="Shintani S."/>
        </authorList>
    </citation>
    <scope>NUCLEOTIDE SEQUENCE [LARGE SCALE GENOMIC DNA]</scope>
    <source>
        <strain evidence="3">CCUG 46377</strain>
        <strain evidence="5">CCUG46377</strain>
    </source>
</reference>
<feature type="transmembrane region" description="Helical" evidence="1">
    <location>
        <begin position="31"/>
        <end position="51"/>
    </location>
</feature>
<protein>
    <submittedName>
        <fullName evidence="2">Uncharacterized protein</fullName>
    </submittedName>
</protein>
<keyword evidence="5" id="KW-1185">Reference proteome</keyword>
<reference evidence="2 4" key="1">
    <citation type="submission" date="2011-06" db="EMBL/GenBank/DDBJ databases">
        <authorList>
            <person name="Harkins D.M."/>
            <person name="Madupu R."/>
            <person name="Durkin A.S."/>
            <person name="Torralba M."/>
            <person name="Methe B."/>
            <person name="Sutton G.G."/>
            <person name="Nelson K.E."/>
        </authorList>
    </citation>
    <scope>NUCLEOTIDE SEQUENCE [LARGE SCALE GENOMIC DNA]</scope>
    <source>
        <strain evidence="2 4">SK1060</strain>
    </source>
</reference>
<keyword evidence="1" id="KW-0812">Transmembrane</keyword>
<evidence type="ECO:0000313" key="2">
    <source>
        <dbReference type="EMBL" id="EGV08589.1"/>
    </source>
</evidence>
<dbReference type="Proteomes" id="UP000003287">
    <property type="component" value="Unassembled WGS sequence"/>
</dbReference>
<accession>F9P8J6</accession>
<dbReference type="AlphaFoldDB" id="F9P8J6"/>
<organism evidence="2 4">
    <name type="scientific">Streptococcus constellatus subsp. pharyngis SK1060 = CCUG 46377</name>
    <dbReference type="NCBI Taxonomy" id="1035184"/>
    <lineage>
        <taxon>Bacteria</taxon>
        <taxon>Bacillati</taxon>
        <taxon>Bacillota</taxon>
        <taxon>Bacilli</taxon>
        <taxon>Lactobacillales</taxon>
        <taxon>Streptococcaceae</taxon>
        <taxon>Streptococcus</taxon>
        <taxon>Streptococcus anginosus group</taxon>
    </lineage>
</organism>
<evidence type="ECO:0000313" key="3">
    <source>
        <dbReference type="EMBL" id="GAD44320.1"/>
    </source>
</evidence>
<proteinExistence type="predicted"/>
<keyword evidence="1" id="KW-1133">Transmembrane helix</keyword>
<evidence type="ECO:0000313" key="5">
    <source>
        <dbReference type="Proteomes" id="UP000016985"/>
    </source>
</evidence>
<dbReference type="EMBL" id="AFUP01000004">
    <property type="protein sequence ID" value="EGV08589.1"/>
    <property type="molecule type" value="Genomic_DNA"/>
</dbReference>